<dbReference type="PANTHER" id="PTHR33288">
    <property type="match status" value="1"/>
</dbReference>
<evidence type="ECO:0000256" key="10">
    <source>
        <dbReference type="HAMAP-Rule" id="MF_00437"/>
    </source>
</evidence>
<evidence type="ECO:0000256" key="9">
    <source>
        <dbReference type="ARBA" id="ARBA00046286"/>
    </source>
</evidence>
<evidence type="ECO:0000256" key="2">
    <source>
        <dbReference type="ARBA" id="ARBA00008198"/>
    </source>
</evidence>
<dbReference type="EMBL" id="LT622867">
    <property type="protein sequence ID" value="SCW22145.1"/>
    <property type="molecule type" value="Genomic_DNA"/>
</dbReference>
<dbReference type="AlphaFoldDB" id="A0A1G4NU46"/>
<evidence type="ECO:0000256" key="1">
    <source>
        <dbReference type="ARBA" id="ARBA00002862"/>
    </source>
</evidence>
<gene>
    <name evidence="10 11" type="primary">ycf4</name>
    <name evidence="11" type="ORF">HV00480_97</name>
</gene>
<keyword evidence="4 10" id="KW-0602">Photosynthesis</keyword>
<evidence type="ECO:0000256" key="5">
    <source>
        <dbReference type="ARBA" id="ARBA00022692"/>
    </source>
</evidence>
<keyword evidence="7 10" id="KW-0793">Thylakoid</keyword>
<dbReference type="GeneID" id="29998998"/>
<dbReference type="GO" id="GO:0009535">
    <property type="term" value="C:chloroplast thylakoid membrane"/>
    <property type="evidence" value="ECO:0007669"/>
    <property type="project" value="UniProtKB-SubCell"/>
</dbReference>
<protein>
    <recommendedName>
        <fullName evidence="3 10">Photosystem I assembly protein Ycf4</fullName>
    </recommendedName>
</protein>
<reference evidence="11" key="1">
    <citation type="submission" date="2016-10" db="EMBL/GenBank/DDBJ databases">
        <title>Chloroplast genomes as a tool to resolve red algal phylogenies: a case study in the Nemaliales.</title>
        <authorList>
            <person name="Costa J.F."/>
            <person name="Lin S.M."/>
            <person name="Macaya E.C."/>
            <person name="Fernandez-Garcia C."/>
            <person name="Verbruggen H."/>
        </authorList>
    </citation>
    <scope>NUCLEOTIDE SEQUENCE</scope>
    <source>
        <strain evidence="11">HV00480</strain>
    </source>
</reference>
<dbReference type="NCBIfam" id="NF002712">
    <property type="entry name" value="PRK02542.1"/>
    <property type="match status" value="1"/>
</dbReference>
<proteinExistence type="inferred from homology"/>
<dbReference type="RefSeq" id="YP_009313891.1">
    <property type="nucleotide sequence ID" value="NC_031659.1"/>
</dbReference>
<feature type="transmembrane region" description="Helical" evidence="10">
    <location>
        <begin position="59"/>
        <end position="81"/>
    </location>
</feature>
<evidence type="ECO:0000256" key="6">
    <source>
        <dbReference type="ARBA" id="ARBA00022989"/>
    </source>
</evidence>
<name>A0A1G4NU46_9FLOR</name>
<comment type="function">
    <text evidence="1 10">Seems to be required for the assembly of the photosystem I complex.</text>
</comment>
<keyword evidence="11" id="KW-0934">Plastid</keyword>
<keyword evidence="5 10" id="KW-0812">Transmembrane</keyword>
<evidence type="ECO:0000256" key="3">
    <source>
        <dbReference type="ARBA" id="ARBA00015395"/>
    </source>
</evidence>
<keyword evidence="11" id="KW-0150">Chloroplast</keyword>
<dbReference type="HAMAP" id="MF_00437">
    <property type="entry name" value="Ycf4"/>
    <property type="match status" value="1"/>
</dbReference>
<evidence type="ECO:0000256" key="7">
    <source>
        <dbReference type="ARBA" id="ARBA00023078"/>
    </source>
</evidence>
<comment type="subcellular location">
    <subcellularLocation>
        <location evidence="9">Plastid thylakoid membrane</location>
        <topology evidence="9">Multi-pass membrane protein</topology>
    </subcellularLocation>
    <subcellularLocation>
        <location evidence="10">Plastid</location>
        <location evidence="10">Chloroplast thylakoid membrane</location>
        <topology evidence="10">Multi-pass membrane protein</topology>
    </subcellularLocation>
</comment>
<geneLocation type="chloroplast" evidence="11"/>
<dbReference type="Pfam" id="PF02392">
    <property type="entry name" value="Ycf4"/>
    <property type="match status" value="1"/>
</dbReference>
<evidence type="ECO:0000313" key="11">
    <source>
        <dbReference type="EMBL" id="SCW22145.1"/>
    </source>
</evidence>
<keyword evidence="8 10" id="KW-0472">Membrane</keyword>
<keyword evidence="6 10" id="KW-1133">Transmembrane helix</keyword>
<dbReference type="GO" id="GO:0015979">
    <property type="term" value="P:photosynthesis"/>
    <property type="evidence" value="ECO:0007669"/>
    <property type="project" value="UniProtKB-UniRule"/>
</dbReference>
<sequence>MLIKKDSIQGSRRFSNYWWASSIFMGGIGFFLAGLSSYFNTDLLPFTSSAQLLFIPQGVIMTFYGTTALLLSIFLWLTIFWDVGGGYNKFDINQGLITIFRFGFPGKNRKVCLEYQVKDIKSIKVVIQEGLSPKREIYLKTKDNREIPLTRVGEPLILADIEKQATELARFIGVVVEGI</sequence>
<comment type="similarity">
    <text evidence="2 10">Belongs to the Ycf4 family.</text>
</comment>
<dbReference type="GO" id="GO:0009522">
    <property type="term" value="C:photosystem I"/>
    <property type="evidence" value="ECO:0007669"/>
    <property type="project" value="InterPro"/>
</dbReference>
<dbReference type="PANTHER" id="PTHR33288:SF4">
    <property type="entry name" value="PHOTOSYSTEM I ASSEMBLY PROTEIN YCF4"/>
    <property type="match status" value="1"/>
</dbReference>
<feature type="transmembrane region" description="Helical" evidence="10">
    <location>
        <begin position="16"/>
        <end position="39"/>
    </location>
</feature>
<reference evidence="11" key="2">
    <citation type="submission" date="2016-10" db="EMBL/GenBank/DDBJ databases">
        <authorList>
            <person name="de Groot N.N."/>
        </authorList>
    </citation>
    <scope>NUCLEOTIDE SEQUENCE</scope>
    <source>
        <strain evidence="11">HV00480</strain>
    </source>
</reference>
<dbReference type="InterPro" id="IPR003359">
    <property type="entry name" value="PSI_Ycf4_assembly"/>
</dbReference>
<organism evidence="11">
    <name type="scientific">Hommersandiophycus borowitzkae</name>
    <dbReference type="NCBI Taxonomy" id="268573"/>
    <lineage>
        <taxon>Eukaryota</taxon>
        <taxon>Rhodophyta</taxon>
        <taxon>Florideophyceae</taxon>
        <taxon>Nemaliophycidae</taxon>
        <taxon>Nemaliales</taxon>
        <taxon>Liagoraceae</taxon>
        <taxon>Hommersandiophycus</taxon>
    </lineage>
</organism>
<evidence type="ECO:0000256" key="4">
    <source>
        <dbReference type="ARBA" id="ARBA00022531"/>
    </source>
</evidence>
<accession>A0A1G4NU46</accession>
<evidence type="ECO:0000256" key="8">
    <source>
        <dbReference type="ARBA" id="ARBA00023136"/>
    </source>
</evidence>